<accession>A0A238BW85</accession>
<organism evidence="1 2">
    <name type="scientific">Onchocerca flexuosa</name>
    <dbReference type="NCBI Taxonomy" id="387005"/>
    <lineage>
        <taxon>Eukaryota</taxon>
        <taxon>Metazoa</taxon>
        <taxon>Ecdysozoa</taxon>
        <taxon>Nematoda</taxon>
        <taxon>Chromadorea</taxon>
        <taxon>Rhabditida</taxon>
        <taxon>Spirurina</taxon>
        <taxon>Spiruromorpha</taxon>
        <taxon>Filarioidea</taxon>
        <taxon>Onchocercidae</taxon>
        <taxon>Onchocerca</taxon>
    </lineage>
</organism>
<gene>
    <name evidence="1" type="ORF">X798_03290</name>
</gene>
<dbReference type="AlphaFoldDB" id="A0A238BW85"/>
<reference evidence="1 2" key="1">
    <citation type="submission" date="2015-12" db="EMBL/GenBank/DDBJ databases">
        <title>Draft genome of the nematode, Onchocerca flexuosa.</title>
        <authorList>
            <person name="Mitreva M."/>
        </authorList>
    </citation>
    <scope>NUCLEOTIDE SEQUENCE [LARGE SCALE GENOMIC DNA]</scope>
    <source>
        <strain evidence="1">Red Deer</strain>
    </source>
</reference>
<dbReference type="Proteomes" id="UP000242913">
    <property type="component" value="Unassembled WGS sequence"/>
</dbReference>
<dbReference type="EMBL" id="KZ269992">
    <property type="protein sequence ID" value="OZC09597.1"/>
    <property type="molecule type" value="Genomic_DNA"/>
</dbReference>
<proteinExistence type="predicted"/>
<keyword evidence="2" id="KW-1185">Reference proteome</keyword>
<evidence type="ECO:0000313" key="1">
    <source>
        <dbReference type="EMBL" id="OZC09597.1"/>
    </source>
</evidence>
<name>A0A238BW85_9BILA</name>
<evidence type="ECO:0000313" key="2">
    <source>
        <dbReference type="Proteomes" id="UP000242913"/>
    </source>
</evidence>
<sequence length="92" mass="10638">MIWFVLLYNRGKIVRSNWDSSKVENRGLCRLIVVVKEGLTVPFANVFSRFTGHMNVSVLLQGKQIEDKQNNEKQTFTLKIFYLYPGVRGSTI</sequence>
<protein>
    <submittedName>
        <fullName evidence="1">Uncharacterized protein</fullName>
    </submittedName>
</protein>